<dbReference type="Proteomes" id="UP000256561">
    <property type="component" value="Unassembled WGS sequence"/>
</dbReference>
<dbReference type="AlphaFoldDB" id="A0A3D8M697"/>
<dbReference type="PANTHER" id="PTHR30448:SF0">
    <property type="entry name" value="RNASE ADAPTER PROTEIN RAPZ"/>
    <property type="match status" value="1"/>
</dbReference>
<feature type="domain" description="RapZ C-terminal" evidence="1">
    <location>
        <begin position="3"/>
        <end position="115"/>
    </location>
</feature>
<evidence type="ECO:0000259" key="1">
    <source>
        <dbReference type="Pfam" id="PF22740"/>
    </source>
</evidence>
<name>A0A3D8M697_9ALTE</name>
<reference evidence="3" key="1">
    <citation type="submission" date="2018-08" db="EMBL/GenBank/DDBJ databases">
        <authorList>
            <person name="Zhang J."/>
            <person name="Du Z.-J."/>
        </authorList>
    </citation>
    <scope>NUCLEOTIDE SEQUENCE [LARGE SCALE GENOMIC DNA]</scope>
    <source>
        <strain evidence="3">KCTC 52655</strain>
    </source>
</reference>
<dbReference type="Pfam" id="PF22740">
    <property type="entry name" value="PapZ_C"/>
    <property type="match status" value="1"/>
</dbReference>
<dbReference type="OrthoDB" id="9784461at2"/>
<keyword evidence="3" id="KW-1185">Reference proteome</keyword>
<dbReference type="RefSeq" id="WP_115593386.1">
    <property type="nucleotide sequence ID" value="NZ_QRHA01000007.1"/>
</dbReference>
<dbReference type="GO" id="GO:0005524">
    <property type="term" value="F:ATP binding"/>
    <property type="evidence" value="ECO:0007669"/>
    <property type="project" value="InterPro"/>
</dbReference>
<evidence type="ECO:0000313" key="3">
    <source>
        <dbReference type="Proteomes" id="UP000256561"/>
    </source>
</evidence>
<gene>
    <name evidence="2" type="ORF">DXV75_10515</name>
</gene>
<evidence type="ECO:0000313" key="2">
    <source>
        <dbReference type="EMBL" id="RDV25054.1"/>
    </source>
</evidence>
<dbReference type="EMBL" id="QRHA01000007">
    <property type="protein sequence ID" value="RDV25054.1"/>
    <property type="molecule type" value="Genomic_DNA"/>
</dbReference>
<dbReference type="InterPro" id="IPR053931">
    <property type="entry name" value="RapZ_C"/>
</dbReference>
<comment type="caution">
    <text evidence="2">The sequence shown here is derived from an EMBL/GenBank/DDBJ whole genome shotgun (WGS) entry which is preliminary data.</text>
</comment>
<sequence length="117" mass="13370">MQKLTLISFGFKYGIPNANYYFDVSFAKNPARESRWSLFDQPDNAMMDYVLSQPKVEDFINALLPMLDVIITLDDDARIALGCNAGRHRSAIIVEHVASKIRAKGIDVEVIHREWKK</sequence>
<dbReference type="InterPro" id="IPR005337">
    <property type="entry name" value="RapZ-like"/>
</dbReference>
<organism evidence="2 3">
    <name type="scientific">Alteromonas aestuariivivens</name>
    <dbReference type="NCBI Taxonomy" id="1938339"/>
    <lineage>
        <taxon>Bacteria</taxon>
        <taxon>Pseudomonadati</taxon>
        <taxon>Pseudomonadota</taxon>
        <taxon>Gammaproteobacteria</taxon>
        <taxon>Alteromonadales</taxon>
        <taxon>Alteromonadaceae</taxon>
        <taxon>Alteromonas/Salinimonas group</taxon>
        <taxon>Alteromonas</taxon>
    </lineage>
</organism>
<accession>A0A3D8M697</accession>
<protein>
    <recommendedName>
        <fullName evidence="1">RapZ C-terminal domain-containing protein</fullName>
    </recommendedName>
</protein>
<dbReference type="PANTHER" id="PTHR30448">
    <property type="entry name" value="RNASE ADAPTER PROTEIN RAPZ"/>
    <property type="match status" value="1"/>
</dbReference>
<proteinExistence type="predicted"/>